<dbReference type="InterPro" id="IPR023210">
    <property type="entry name" value="NADP_OxRdtase_dom"/>
</dbReference>
<accession>A0A1E3QJM1</accession>
<reference evidence="4" key="1">
    <citation type="submission" date="2016-05" db="EMBL/GenBank/DDBJ databases">
        <title>Comparative genomics of biotechnologically important yeasts.</title>
        <authorList>
            <consortium name="DOE Joint Genome Institute"/>
            <person name="Riley R."/>
            <person name="Haridas S."/>
            <person name="Wolfe K.H."/>
            <person name="Lopes M.R."/>
            <person name="Hittinger C.T."/>
            <person name="Goker M."/>
            <person name="Salamov A."/>
            <person name="Wisecaver J."/>
            <person name="Long T.M."/>
            <person name="Aerts A.L."/>
            <person name="Barry K."/>
            <person name="Choi C."/>
            <person name="Clum A."/>
            <person name="Coughlan A.Y."/>
            <person name="Deshpande S."/>
            <person name="Douglass A.P."/>
            <person name="Hanson S.J."/>
            <person name="Klenk H.-P."/>
            <person name="Labutti K."/>
            <person name="Lapidus A."/>
            <person name="Lindquist E."/>
            <person name="Lipzen A."/>
            <person name="Meier-Kolthoff J.P."/>
            <person name="Ohm R.A."/>
            <person name="Otillar R.P."/>
            <person name="Pangilinan J."/>
            <person name="Peng Y."/>
            <person name="Rokas A."/>
            <person name="Rosa C.A."/>
            <person name="Scheuner C."/>
            <person name="Sibirny A.A."/>
            <person name="Slot J.C."/>
            <person name="Stielow J.B."/>
            <person name="Sun H."/>
            <person name="Kurtzman C.P."/>
            <person name="Blackwell M."/>
            <person name="Grigoriev I.V."/>
            <person name="Jeffries T.W."/>
        </authorList>
    </citation>
    <scope>NUCLEOTIDE SEQUENCE [LARGE SCALE GENOMIC DNA]</scope>
    <source>
        <strain evidence="4">NRRL Y-12698</strain>
    </source>
</reference>
<evidence type="ECO:0000259" key="2">
    <source>
        <dbReference type="Pfam" id="PF00248"/>
    </source>
</evidence>
<dbReference type="PANTHER" id="PTHR43364">
    <property type="entry name" value="NADH-SPECIFIC METHYLGLYOXAL REDUCTASE-RELATED"/>
    <property type="match status" value="1"/>
</dbReference>
<dbReference type="OrthoDB" id="1720422at2759"/>
<keyword evidence="1" id="KW-0560">Oxidoreductase</keyword>
<evidence type="ECO:0000256" key="1">
    <source>
        <dbReference type="ARBA" id="ARBA00023002"/>
    </source>
</evidence>
<sequence length="347" mass="39564">MLSKLIPQTKLGNSGLKISRIICGTMTFGLKLWAPFCVEDEELVFSILKKCYDSGIRTFDTADMYSNGQSEILLGKFLRHYLIPRDKVVIMSKLFFPVPETPSAEGFDSTNWDQLEWSNSRGLSRKHILQAAEKSVERLGTYMDLYQIHKYDPEVPAEEIMRGLNDVVERGWTRYIGALTMKAVQFAHLQHTADKNGWHKFIAMQNYYNLLYREEEREMLPLCEDILNVGVIPWSPNARGLLTRPLLSEASQEQISQAGNLDFLVLDNPLGADSIEIINRVEKLAKEKGVSMAQISNAWVLHKGYSPIIGINSLARVDDTLKSLDVVFTEEEVKYLEEPYKPKRAQV</sequence>
<gene>
    <name evidence="3" type="ORF">BABINDRAFT_9804</name>
</gene>
<dbReference type="RefSeq" id="XP_018983146.1">
    <property type="nucleotide sequence ID" value="XM_019133022.1"/>
</dbReference>
<feature type="domain" description="NADP-dependent oxidoreductase" evidence="2">
    <location>
        <begin position="20"/>
        <end position="338"/>
    </location>
</feature>
<dbReference type="InterPro" id="IPR050523">
    <property type="entry name" value="AKR_Detox_Biosynth"/>
</dbReference>
<dbReference type="AlphaFoldDB" id="A0A1E3QJM1"/>
<protein>
    <recommendedName>
        <fullName evidence="2">NADP-dependent oxidoreductase domain-containing protein</fullName>
    </recommendedName>
</protein>
<keyword evidence="4" id="KW-1185">Reference proteome</keyword>
<dbReference type="GO" id="GO:0005829">
    <property type="term" value="C:cytosol"/>
    <property type="evidence" value="ECO:0007669"/>
    <property type="project" value="UniProtKB-ARBA"/>
</dbReference>
<dbReference type="PANTHER" id="PTHR43364:SF15">
    <property type="entry name" value="ARYL-ALCOHOL DEHYDROGENASE AAD16-RELATED"/>
    <property type="match status" value="1"/>
</dbReference>
<organism evidence="3 4">
    <name type="scientific">Babjeviella inositovora NRRL Y-12698</name>
    <dbReference type="NCBI Taxonomy" id="984486"/>
    <lineage>
        <taxon>Eukaryota</taxon>
        <taxon>Fungi</taxon>
        <taxon>Dikarya</taxon>
        <taxon>Ascomycota</taxon>
        <taxon>Saccharomycotina</taxon>
        <taxon>Pichiomycetes</taxon>
        <taxon>Serinales incertae sedis</taxon>
        <taxon>Babjeviella</taxon>
    </lineage>
</organism>
<evidence type="ECO:0000313" key="4">
    <source>
        <dbReference type="Proteomes" id="UP000094336"/>
    </source>
</evidence>
<dbReference type="FunFam" id="3.20.20.100:FF:000004">
    <property type="entry name" value="Oxidoreductase, aldo/keto reductase"/>
    <property type="match status" value="1"/>
</dbReference>
<dbReference type="CDD" id="cd19079">
    <property type="entry name" value="AKR_EcYajO-like"/>
    <property type="match status" value="1"/>
</dbReference>
<dbReference type="InterPro" id="IPR036812">
    <property type="entry name" value="NAD(P)_OxRdtase_dom_sf"/>
</dbReference>
<dbReference type="STRING" id="984486.A0A1E3QJM1"/>
<proteinExistence type="predicted"/>
<dbReference type="GO" id="GO:0016491">
    <property type="term" value="F:oxidoreductase activity"/>
    <property type="evidence" value="ECO:0007669"/>
    <property type="project" value="UniProtKB-KW"/>
</dbReference>
<evidence type="ECO:0000313" key="3">
    <source>
        <dbReference type="EMBL" id="ODQ77818.1"/>
    </source>
</evidence>
<dbReference type="SUPFAM" id="SSF51430">
    <property type="entry name" value="NAD(P)-linked oxidoreductase"/>
    <property type="match status" value="1"/>
</dbReference>
<dbReference type="Pfam" id="PF00248">
    <property type="entry name" value="Aldo_ket_red"/>
    <property type="match status" value="1"/>
</dbReference>
<dbReference type="Proteomes" id="UP000094336">
    <property type="component" value="Unassembled WGS sequence"/>
</dbReference>
<dbReference type="GeneID" id="30150875"/>
<dbReference type="Gene3D" id="3.20.20.100">
    <property type="entry name" value="NADP-dependent oxidoreductase domain"/>
    <property type="match status" value="1"/>
</dbReference>
<dbReference type="EMBL" id="KV454438">
    <property type="protein sequence ID" value="ODQ77818.1"/>
    <property type="molecule type" value="Genomic_DNA"/>
</dbReference>
<name>A0A1E3QJM1_9ASCO</name>